<dbReference type="RefSeq" id="WP_329267694.1">
    <property type="nucleotide sequence ID" value="NZ_CP107755.1"/>
</dbReference>
<sequence length="45" mass="4726">MSRAAVCLLGAGPLAAFTGTTVTTATRLVPGDTHGVHDVFQWRSR</sequence>
<reference evidence="2" key="1">
    <citation type="submission" date="2022-10" db="EMBL/GenBank/DDBJ databases">
        <title>The complete genomes of actinobacterial strains from the NBC collection.</title>
        <authorList>
            <person name="Joergensen T.S."/>
            <person name="Alvarez Arevalo M."/>
            <person name="Sterndorff E.B."/>
            <person name="Faurdal D."/>
            <person name="Vuksanovic O."/>
            <person name="Mourched A.-S."/>
            <person name="Charusanti P."/>
            <person name="Shaw S."/>
            <person name="Blin K."/>
            <person name="Weber T."/>
        </authorList>
    </citation>
    <scope>NUCLEOTIDE SEQUENCE</scope>
    <source>
        <strain evidence="2">NBC_00686</strain>
    </source>
</reference>
<protein>
    <submittedName>
        <fullName evidence="2">Uncharacterized protein</fullName>
    </submittedName>
</protein>
<proteinExistence type="predicted"/>
<accession>A0ABZ1X4I6</accession>
<evidence type="ECO:0000313" key="3">
    <source>
        <dbReference type="Proteomes" id="UP001432168"/>
    </source>
</evidence>
<dbReference type="EMBL" id="CP109011">
    <property type="protein sequence ID" value="WUT46455.1"/>
    <property type="molecule type" value="Genomic_DNA"/>
</dbReference>
<evidence type="ECO:0000313" key="2">
    <source>
        <dbReference type="EMBL" id="WUT46455.1"/>
    </source>
</evidence>
<feature type="signal peptide" evidence="1">
    <location>
        <begin position="1"/>
        <end position="18"/>
    </location>
</feature>
<gene>
    <name evidence="2" type="ORF">OG929_30985</name>
</gene>
<keyword evidence="1" id="KW-0732">Signal</keyword>
<feature type="chain" id="PRO_5045113006" evidence="1">
    <location>
        <begin position="19"/>
        <end position="45"/>
    </location>
</feature>
<keyword evidence="3" id="KW-1185">Reference proteome</keyword>
<name>A0ABZ1X4I6_9ACTN</name>
<dbReference type="Proteomes" id="UP001432168">
    <property type="component" value="Chromosome"/>
</dbReference>
<dbReference type="GeneID" id="95697887"/>
<organism evidence="2 3">
    <name type="scientific">Streptomyces pseudovenezuelae</name>
    <dbReference type="NCBI Taxonomy" id="67350"/>
    <lineage>
        <taxon>Bacteria</taxon>
        <taxon>Bacillati</taxon>
        <taxon>Actinomycetota</taxon>
        <taxon>Actinomycetes</taxon>
        <taxon>Kitasatosporales</taxon>
        <taxon>Streptomycetaceae</taxon>
        <taxon>Streptomyces</taxon>
        <taxon>Streptomyces aurantiacus group</taxon>
    </lineage>
</organism>
<evidence type="ECO:0000256" key="1">
    <source>
        <dbReference type="SAM" id="SignalP"/>
    </source>
</evidence>